<feature type="non-terminal residue" evidence="1">
    <location>
        <position position="1"/>
    </location>
</feature>
<gene>
    <name evidence="1" type="ORF">ACOLOM_LOCUS10156</name>
</gene>
<name>A0ACA9PCT3_9GLOM</name>
<evidence type="ECO:0000313" key="1">
    <source>
        <dbReference type="EMBL" id="CAG8698974.1"/>
    </source>
</evidence>
<organism evidence="1 2">
    <name type="scientific">Acaulospora colombiana</name>
    <dbReference type="NCBI Taxonomy" id="27376"/>
    <lineage>
        <taxon>Eukaryota</taxon>
        <taxon>Fungi</taxon>
        <taxon>Fungi incertae sedis</taxon>
        <taxon>Mucoromycota</taxon>
        <taxon>Glomeromycotina</taxon>
        <taxon>Glomeromycetes</taxon>
        <taxon>Diversisporales</taxon>
        <taxon>Acaulosporaceae</taxon>
        <taxon>Acaulospora</taxon>
    </lineage>
</organism>
<evidence type="ECO:0000313" key="2">
    <source>
        <dbReference type="Proteomes" id="UP000789525"/>
    </source>
</evidence>
<reference evidence="1" key="1">
    <citation type="submission" date="2021-06" db="EMBL/GenBank/DDBJ databases">
        <authorList>
            <person name="Kallberg Y."/>
            <person name="Tangrot J."/>
            <person name="Rosling A."/>
        </authorList>
    </citation>
    <scope>NUCLEOTIDE SEQUENCE</scope>
    <source>
        <strain evidence="1">CL356</strain>
    </source>
</reference>
<dbReference type="EMBL" id="CAJVPT010031741">
    <property type="protein sequence ID" value="CAG8698974.1"/>
    <property type="molecule type" value="Genomic_DNA"/>
</dbReference>
<accession>A0ACA9PCT3</accession>
<sequence length="47" mass="5028">LPENIANQHLTNSVSSDSTLVAPILTPAQFSKTAEIFGDMAVVKQNE</sequence>
<keyword evidence="2" id="KW-1185">Reference proteome</keyword>
<dbReference type="Proteomes" id="UP000789525">
    <property type="component" value="Unassembled WGS sequence"/>
</dbReference>
<proteinExistence type="predicted"/>
<protein>
    <submittedName>
        <fullName evidence="1">15748_t:CDS:1</fullName>
    </submittedName>
</protein>
<comment type="caution">
    <text evidence="1">The sequence shown here is derived from an EMBL/GenBank/DDBJ whole genome shotgun (WGS) entry which is preliminary data.</text>
</comment>
<feature type="non-terminal residue" evidence="1">
    <location>
        <position position="47"/>
    </location>
</feature>